<accession>A0A2S6AI59</accession>
<dbReference type="EMBL" id="PSZC01000026">
    <property type="protein sequence ID" value="PPJ34914.1"/>
    <property type="molecule type" value="Genomic_DNA"/>
</dbReference>
<name>A0A2S6AI59_9NOCA</name>
<evidence type="ECO:0000313" key="2">
    <source>
        <dbReference type="Proteomes" id="UP000239874"/>
    </source>
</evidence>
<reference evidence="1 2" key="1">
    <citation type="submission" date="2018-02" db="EMBL/GenBank/DDBJ databases">
        <title>8 Nocardia nova and 1 Nocardia cyriacigeorgica strain used for evolution to TMP-SMX.</title>
        <authorList>
            <person name="Mehta H."/>
            <person name="Weng J."/>
            <person name="Shamoo Y."/>
        </authorList>
    </citation>
    <scope>NUCLEOTIDE SEQUENCE [LARGE SCALE GENOMIC DNA]</scope>
    <source>
        <strain evidence="1 2">MDA3139</strain>
    </source>
</reference>
<dbReference type="AlphaFoldDB" id="A0A2S6AI59"/>
<gene>
    <name evidence="1" type="ORF">C5E45_28240</name>
</gene>
<protein>
    <submittedName>
        <fullName evidence="1">Uncharacterized protein</fullName>
    </submittedName>
</protein>
<proteinExistence type="predicted"/>
<sequence length="59" mass="6874">METFCHLDTMKSATTNPSRRSERTMSDDPDLYIMWTDSVCGPLYFQLWNALRSIGITLR</sequence>
<evidence type="ECO:0000313" key="1">
    <source>
        <dbReference type="EMBL" id="PPJ34914.1"/>
    </source>
</evidence>
<organism evidence="1 2">
    <name type="scientific">Nocardia nova</name>
    <dbReference type="NCBI Taxonomy" id="37330"/>
    <lineage>
        <taxon>Bacteria</taxon>
        <taxon>Bacillati</taxon>
        <taxon>Actinomycetota</taxon>
        <taxon>Actinomycetes</taxon>
        <taxon>Mycobacteriales</taxon>
        <taxon>Nocardiaceae</taxon>
        <taxon>Nocardia</taxon>
    </lineage>
</organism>
<dbReference type="Proteomes" id="UP000239874">
    <property type="component" value="Unassembled WGS sequence"/>
</dbReference>
<comment type="caution">
    <text evidence="1">The sequence shown here is derived from an EMBL/GenBank/DDBJ whole genome shotgun (WGS) entry which is preliminary data.</text>
</comment>